<sequence>MGLFTAAFARLANQPTQALLLPKLRSHFAEFLSESSLERLRIFSLPTCVGLRYAHHHLSSRSSFLGKQPNQFSP</sequence>
<dbReference type="AlphaFoldDB" id="A0A381ZZ48"/>
<name>A0A381ZZ48_9ZZZZ</name>
<accession>A0A381ZZ48</accession>
<proteinExistence type="predicted"/>
<evidence type="ECO:0000313" key="1">
    <source>
        <dbReference type="EMBL" id="SVA94546.1"/>
    </source>
</evidence>
<organism evidence="1">
    <name type="scientific">marine metagenome</name>
    <dbReference type="NCBI Taxonomy" id="408172"/>
    <lineage>
        <taxon>unclassified sequences</taxon>
        <taxon>metagenomes</taxon>
        <taxon>ecological metagenomes</taxon>
    </lineage>
</organism>
<dbReference type="EMBL" id="UINC01023256">
    <property type="protein sequence ID" value="SVA94546.1"/>
    <property type="molecule type" value="Genomic_DNA"/>
</dbReference>
<protein>
    <submittedName>
        <fullName evidence="1">Uncharacterized protein</fullName>
    </submittedName>
</protein>
<gene>
    <name evidence="1" type="ORF">METZ01_LOCUS147400</name>
</gene>
<reference evidence="1" key="1">
    <citation type="submission" date="2018-05" db="EMBL/GenBank/DDBJ databases">
        <authorList>
            <person name="Lanie J.A."/>
            <person name="Ng W.-L."/>
            <person name="Kazmierczak K.M."/>
            <person name="Andrzejewski T.M."/>
            <person name="Davidsen T.M."/>
            <person name="Wayne K.J."/>
            <person name="Tettelin H."/>
            <person name="Glass J.I."/>
            <person name="Rusch D."/>
            <person name="Podicherti R."/>
            <person name="Tsui H.-C.T."/>
            <person name="Winkler M.E."/>
        </authorList>
    </citation>
    <scope>NUCLEOTIDE SEQUENCE</scope>
</reference>